<proteinExistence type="predicted"/>
<dbReference type="InterPro" id="IPR029044">
    <property type="entry name" value="Nucleotide-diphossugar_trans"/>
</dbReference>
<keyword evidence="3" id="KW-1185">Reference proteome</keyword>
<protein>
    <submittedName>
        <fullName evidence="2">Glycosyltransferase family 2 protein</fullName>
    </submittedName>
</protein>
<dbReference type="InterPro" id="IPR001173">
    <property type="entry name" value="Glyco_trans_2-like"/>
</dbReference>
<feature type="domain" description="Glycosyltransferase 2-like" evidence="1">
    <location>
        <begin position="39"/>
        <end position="170"/>
    </location>
</feature>
<dbReference type="Proteomes" id="UP001165677">
    <property type="component" value="Unassembled WGS sequence"/>
</dbReference>
<gene>
    <name evidence="2" type="ORF">OJ995_06380</name>
</gene>
<dbReference type="Gene3D" id="3.90.550.10">
    <property type="entry name" value="Spore Coat Polysaccharide Biosynthesis Protein SpsA, Chain A"/>
    <property type="match status" value="1"/>
</dbReference>
<evidence type="ECO:0000313" key="3">
    <source>
        <dbReference type="Proteomes" id="UP001165677"/>
    </source>
</evidence>
<dbReference type="SUPFAM" id="SSF53448">
    <property type="entry name" value="Nucleotide-diphospho-sugar transferases"/>
    <property type="match status" value="1"/>
</dbReference>
<organism evidence="2 3">
    <name type="scientific">Flavobacterium lacisediminis</name>
    <dbReference type="NCBI Taxonomy" id="2989705"/>
    <lineage>
        <taxon>Bacteria</taxon>
        <taxon>Pseudomonadati</taxon>
        <taxon>Bacteroidota</taxon>
        <taxon>Flavobacteriia</taxon>
        <taxon>Flavobacteriales</taxon>
        <taxon>Flavobacteriaceae</taxon>
        <taxon>Flavobacterium</taxon>
    </lineage>
</organism>
<dbReference type="EMBL" id="JAPCIO010000003">
    <property type="protein sequence ID" value="MCW1147840.1"/>
    <property type="molecule type" value="Genomic_DNA"/>
</dbReference>
<name>A0ABT3EGY5_9FLAO</name>
<dbReference type="Pfam" id="PF00535">
    <property type="entry name" value="Glycos_transf_2"/>
    <property type="match status" value="1"/>
</dbReference>
<dbReference type="RefSeq" id="WP_264368669.1">
    <property type="nucleotide sequence ID" value="NZ_JAPCIO010000003.1"/>
</dbReference>
<comment type="caution">
    <text evidence="2">The sequence shown here is derived from an EMBL/GenBank/DDBJ whole genome shotgun (WGS) entry which is preliminary data.</text>
</comment>
<evidence type="ECO:0000259" key="1">
    <source>
        <dbReference type="Pfam" id="PF00535"/>
    </source>
</evidence>
<reference evidence="2" key="1">
    <citation type="submission" date="2022-10" db="EMBL/GenBank/DDBJ databases">
        <title>Flavobacterium sp. nov., a bacterium isolated from lake sediment.</title>
        <authorList>
            <person name="Qu J.-H."/>
        </authorList>
    </citation>
    <scope>NUCLEOTIDE SEQUENCE</scope>
    <source>
        <strain evidence="2">TH16-21</strain>
    </source>
</reference>
<accession>A0ABT3EGY5</accession>
<dbReference type="CDD" id="cd00761">
    <property type="entry name" value="Glyco_tranf_GTA_type"/>
    <property type="match status" value="1"/>
</dbReference>
<evidence type="ECO:0000313" key="2">
    <source>
        <dbReference type="EMBL" id="MCW1147840.1"/>
    </source>
</evidence>
<sequence>MRIGFNPNSNKIININEASHRVIIPIYIPNNEGYFKDSFNVLKVCIESLLSTINKDTVISLISNGCSEEVNNYLNDLYFKGKIDRVIFNKDNVGKMNAIITETRASFEEFITYSDADVFFDKGWLFQTFQMFKNIPQAGFVSMNPTPNNYSHADATIVSNFWQVIFNKKQVNEVCSFEDLEHFHRSIGRDLVFTNKMFEDKILCVKSDENYIIGAGHFCCTIRKSPTLKYVPKEKTYIGASGGTEAIYLDIPFDKSGLWRLSSPKAYVWHMGNILEKEWAETKLKTILNFKESEFSFHDINIKNKKKLVDFIPYFFKSKVASLLKKFFVK</sequence>